<accession>A0A4Y5Z6N2</accession>
<gene>
    <name evidence="2" type="ORF">FIV34_12090</name>
</gene>
<dbReference type="RefSeq" id="WP_139983080.1">
    <property type="nucleotide sequence ID" value="NZ_CP041046.1"/>
</dbReference>
<keyword evidence="3" id="KW-1185">Reference proteome</keyword>
<name>A0A4Y5Z6N2_9GAMM</name>
<reference evidence="2 3" key="1">
    <citation type="submission" date="2019-06" db="EMBL/GenBank/DDBJ databases">
        <title>A complete genome sequence for Luteibacter pinisoli MAH-14.</title>
        <authorList>
            <person name="Baltrus D.A."/>
        </authorList>
    </citation>
    <scope>NUCLEOTIDE SEQUENCE [LARGE SCALE GENOMIC DNA]</scope>
    <source>
        <strain evidence="2 3">MAH-14</strain>
    </source>
</reference>
<protein>
    <submittedName>
        <fullName evidence="2">Beta-ketoacyl synthase chain length factor</fullName>
    </submittedName>
</protein>
<feature type="domain" description="Beta-ketoacyl synthase-like N-terminal" evidence="1">
    <location>
        <begin position="67"/>
        <end position="219"/>
    </location>
</feature>
<dbReference type="Pfam" id="PF13723">
    <property type="entry name" value="Ketoacyl-synt_2"/>
    <property type="match status" value="1"/>
</dbReference>
<organism evidence="2 3">
    <name type="scientific">Luteibacter pinisoli</name>
    <dbReference type="NCBI Taxonomy" id="2589080"/>
    <lineage>
        <taxon>Bacteria</taxon>
        <taxon>Pseudomonadati</taxon>
        <taxon>Pseudomonadota</taxon>
        <taxon>Gammaproteobacteria</taxon>
        <taxon>Lysobacterales</taxon>
        <taxon>Rhodanobacteraceae</taxon>
        <taxon>Luteibacter</taxon>
    </lineage>
</organism>
<evidence type="ECO:0000313" key="2">
    <source>
        <dbReference type="EMBL" id="QDE39898.1"/>
    </source>
</evidence>
<dbReference type="Proteomes" id="UP000316093">
    <property type="component" value="Chromosome"/>
</dbReference>
<dbReference type="AlphaFoldDB" id="A0A4Y5Z6N2"/>
<dbReference type="EMBL" id="CP041046">
    <property type="protein sequence ID" value="QDE39898.1"/>
    <property type="molecule type" value="Genomic_DNA"/>
</dbReference>
<dbReference type="KEGG" id="lpy:FIV34_12090"/>
<dbReference type="InterPro" id="IPR014030">
    <property type="entry name" value="Ketoacyl_synth_N"/>
</dbReference>
<evidence type="ECO:0000259" key="1">
    <source>
        <dbReference type="Pfam" id="PF13723"/>
    </source>
</evidence>
<proteinExistence type="predicted"/>
<evidence type="ECO:0000313" key="3">
    <source>
        <dbReference type="Proteomes" id="UP000316093"/>
    </source>
</evidence>
<dbReference type="OrthoDB" id="9838881at2"/>
<sequence length="271" mass="27782">MFIFTLPSHRGAACCAPHRKDACLNAQLLPAHTTTQPLRPAYDQAVRLRIRVSAVSSATPAQGTHGRRASVFERLALDAAAEACTSWGGNTSTLQTVFATHSADAEAVDRLLVAVTSSPVAVSPLTFLQSVSCTLAGNWATRTQNHAASTTVTAGPYTLGAALFDAAVHVACEERPCLLVFAEVPPPPPLSMPGHTTAPCAVAVVLSPISGTGRAIELAHVGTQLGPRQPAAAIDSLRAVLTGSARLATLAAGPSSHVAIQAPCASVIGHV</sequence>